<reference evidence="3" key="1">
    <citation type="submission" date="2024-10" db="EMBL/GenBank/DDBJ databases">
        <authorList>
            <person name="Ryan C."/>
        </authorList>
    </citation>
    <scope>NUCLEOTIDE SEQUENCE [LARGE SCALE GENOMIC DNA]</scope>
</reference>
<evidence type="ECO:0000313" key="4">
    <source>
        <dbReference type="Proteomes" id="UP001497457"/>
    </source>
</evidence>
<dbReference type="Gene3D" id="3.40.395.10">
    <property type="entry name" value="Adenoviral Proteinase, Chain A"/>
    <property type="match status" value="1"/>
</dbReference>
<evidence type="ECO:0000256" key="1">
    <source>
        <dbReference type="SAM" id="MobiDB-lite"/>
    </source>
</evidence>
<gene>
    <name evidence="3" type="ORF">URODEC1_LOCUS12289</name>
</gene>
<dbReference type="Pfam" id="PF26133">
    <property type="entry name" value="DUF8039"/>
    <property type="match status" value="1"/>
</dbReference>
<feature type="compositionally biased region" description="Polar residues" evidence="1">
    <location>
        <begin position="578"/>
        <end position="593"/>
    </location>
</feature>
<keyword evidence="4" id="KW-1185">Reference proteome</keyword>
<sequence>MQSVALMKALMKRTLRKGLVSMRKGLMRKSSEHDGADGQQHAPRKARRPRPPTKWPIDKMMVTKIDEGGMPRDRKQKLRLWRLCGLIVRQRLPLVMPRFNCLKLEQKCSLFEEYVMPWLHFQDGMKELVFKRVMKTTAKSWRTHRSNLVRKYIAKGLDPFSKHPYIEPEDWEEFVQFKKTEEAQAERERFKKLRDLNVHNHNMGPIGYDGKKEQWEREDSDLTSQGILNPWDEYPPGRPRSWLRGRSSLEVSEGKAQIKWKKDRTASVSKEMKEKQAQAETLGINFERENDLLTACLGPEQPGRVRGVSSSMGWKYAWPECSGMYRKRKRNSLVDMEAIKDQIRAEVTRDVLSMLSAQGIQLQPFSRNPSPAPVGRRSSCASASDAAEINADVLRATAEHSSDPEKLQMAPYMDPEPDSIDLLSEPTPCSLIAIDDGYRVEVARGLVYPQQTTLHSVPILAGYAVVKVEMVVNKYEGMELDPPPNDETSKLGGALLQRVQWRRTHILVNPPPMDEPREPHPPRKDSTKSPLAAKSDVPPNEPAAAPTKSDTLLPRKKPTAAPTKSDTLLPQQKPAAAPTNSAPTLPSKESTGASKKRKFTTFIASGAAKKSKPPKDAAAEKQQTAAKSTQEQEPAKGSQKKQIAKLPLKDAAAAEKPADNSAQEQQPSNSSKVASNSMQKAAGDLPQQSQQHVIGSQNASSDCSAAVIKVPKKAVTVRAPKKQPKKDGRTAWTKANPKFKQGQPMLTDAELESAGPATSTLHRYYLQKSKARQNDGLVVKFKRIHLLRSLDVECFLVGFNDLYDLFNIDALDISLLRCFTLCMVRATKMKSLPVGFLDPEVMSLSTIRADKSYVLDYLAKAFKIFHKKECIMFAHNTIGHWILVAVIPKWGKLFYFDSIRAQAREHASLKEVINEAKGLDKKTLVHATKFPCHQQPPGNACGFYAANHMMEALRTLDLDDPKGFEVLSMPLGKDELCRI</sequence>
<feature type="region of interest" description="Disordered" evidence="1">
    <location>
        <begin position="27"/>
        <end position="56"/>
    </location>
</feature>
<dbReference type="SUPFAM" id="SSF54001">
    <property type="entry name" value="Cysteine proteinases"/>
    <property type="match status" value="1"/>
</dbReference>
<dbReference type="InterPro" id="IPR058352">
    <property type="entry name" value="DUF8039"/>
</dbReference>
<evidence type="ECO:0000313" key="3">
    <source>
        <dbReference type="EMBL" id="CAL4906881.1"/>
    </source>
</evidence>
<dbReference type="PANTHER" id="PTHR33018:SF30">
    <property type="entry name" value="OS02G0502850 PROTEIN"/>
    <property type="match status" value="1"/>
</dbReference>
<feature type="compositionally biased region" description="Polar residues" evidence="1">
    <location>
        <begin position="622"/>
        <end position="632"/>
    </location>
</feature>
<accession>A0ABC8WCL9</accession>
<evidence type="ECO:0000259" key="2">
    <source>
        <dbReference type="Pfam" id="PF26133"/>
    </source>
</evidence>
<dbReference type="PANTHER" id="PTHR33018">
    <property type="entry name" value="OS10G0338966 PROTEIN-RELATED"/>
    <property type="match status" value="1"/>
</dbReference>
<proteinExistence type="predicted"/>
<feature type="compositionally biased region" description="Polar residues" evidence="1">
    <location>
        <begin position="660"/>
        <end position="679"/>
    </location>
</feature>
<feature type="domain" description="DUF8039" evidence="2">
    <location>
        <begin position="418"/>
        <end position="508"/>
    </location>
</feature>
<dbReference type="InterPro" id="IPR038765">
    <property type="entry name" value="Papain-like_cys_pep_sf"/>
</dbReference>
<organism evidence="3 4">
    <name type="scientific">Urochloa decumbens</name>
    <dbReference type="NCBI Taxonomy" id="240449"/>
    <lineage>
        <taxon>Eukaryota</taxon>
        <taxon>Viridiplantae</taxon>
        <taxon>Streptophyta</taxon>
        <taxon>Embryophyta</taxon>
        <taxon>Tracheophyta</taxon>
        <taxon>Spermatophyta</taxon>
        <taxon>Magnoliopsida</taxon>
        <taxon>Liliopsida</taxon>
        <taxon>Poales</taxon>
        <taxon>Poaceae</taxon>
        <taxon>PACMAD clade</taxon>
        <taxon>Panicoideae</taxon>
        <taxon>Panicodae</taxon>
        <taxon>Paniceae</taxon>
        <taxon>Melinidinae</taxon>
        <taxon>Urochloa</taxon>
    </lineage>
</organism>
<name>A0ABC8WCL9_9POAL</name>
<feature type="region of interest" description="Disordered" evidence="1">
    <location>
        <begin position="508"/>
        <end position="698"/>
    </location>
</feature>
<protein>
    <recommendedName>
        <fullName evidence="2">DUF8039 domain-containing protein</fullName>
    </recommendedName>
</protein>
<dbReference type="Proteomes" id="UP001497457">
    <property type="component" value="Chromosome 12b"/>
</dbReference>
<feature type="compositionally biased region" description="Basic residues" evidence="1">
    <location>
        <begin position="42"/>
        <end position="51"/>
    </location>
</feature>
<dbReference type="AlphaFoldDB" id="A0ABC8WCL9"/>
<dbReference type="EMBL" id="OZ075122">
    <property type="protein sequence ID" value="CAL4906881.1"/>
    <property type="molecule type" value="Genomic_DNA"/>
</dbReference>
<feature type="compositionally biased region" description="Basic and acidic residues" evidence="1">
    <location>
        <begin position="514"/>
        <end position="527"/>
    </location>
</feature>
<feature type="compositionally biased region" description="Polar residues" evidence="1">
    <location>
        <begin position="686"/>
        <end position="698"/>
    </location>
</feature>